<dbReference type="GO" id="GO:0005886">
    <property type="term" value="C:plasma membrane"/>
    <property type="evidence" value="ECO:0007669"/>
    <property type="project" value="UniProtKB-SubCell"/>
</dbReference>
<reference evidence="10 11" key="1">
    <citation type="submission" date="2016-10" db="EMBL/GenBank/DDBJ databases">
        <title>Arsenicibacter rosenii gen. nov., sp. nov., an efficient arsenic-methylating bacterium isolated from an arsenic-contaminated paddy soil.</title>
        <authorList>
            <person name="Huang K."/>
        </authorList>
    </citation>
    <scope>NUCLEOTIDE SEQUENCE [LARGE SCALE GENOMIC DNA]</scope>
    <source>
        <strain evidence="10 11">SM-1</strain>
    </source>
</reference>
<feature type="transmembrane region" description="Helical" evidence="8">
    <location>
        <begin position="433"/>
        <end position="449"/>
    </location>
</feature>
<dbReference type="PANTHER" id="PTHR33908:SF11">
    <property type="entry name" value="MEMBRANE PROTEIN"/>
    <property type="match status" value="1"/>
</dbReference>
<dbReference type="GO" id="GO:0016763">
    <property type="term" value="F:pentosyltransferase activity"/>
    <property type="evidence" value="ECO:0007669"/>
    <property type="project" value="TreeGrafter"/>
</dbReference>
<keyword evidence="3" id="KW-0328">Glycosyltransferase</keyword>
<evidence type="ECO:0000256" key="3">
    <source>
        <dbReference type="ARBA" id="ARBA00022676"/>
    </source>
</evidence>
<organism evidence="10 11">
    <name type="scientific">Arsenicibacter rosenii</name>
    <dbReference type="NCBI Taxonomy" id="1750698"/>
    <lineage>
        <taxon>Bacteria</taxon>
        <taxon>Pseudomonadati</taxon>
        <taxon>Bacteroidota</taxon>
        <taxon>Cytophagia</taxon>
        <taxon>Cytophagales</taxon>
        <taxon>Spirosomataceae</taxon>
        <taxon>Arsenicibacter</taxon>
    </lineage>
</organism>
<keyword evidence="6 8" id="KW-1133">Transmembrane helix</keyword>
<evidence type="ECO:0000256" key="6">
    <source>
        <dbReference type="ARBA" id="ARBA00022989"/>
    </source>
</evidence>
<feature type="transmembrane region" description="Helical" evidence="8">
    <location>
        <begin position="192"/>
        <end position="225"/>
    </location>
</feature>
<keyword evidence="2" id="KW-1003">Cell membrane</keyword>
<accession>A0A1S2VHX3</accession>
<gene>
    <name evidence="10" type="ORF">BLX24_15300</name>
</gene>
<dbReference type="GO" id="GO:0009103">
    <property type="term" value="P:lipopolysaccharide biosynthetic process"/>
    <property type="evidence" value="ECO:0007669"/>
    <property type="project" value="UniProtKB-ARBA"/>
</dbReference>
<keyword evidence="11" id="KW-1185">Reference proteome</keyword>
<keyword evidence="7 8" id="KW-0472">Membrane</keyword>
<evidence type="ECO:0000313" key="10">
    <source>
        <dbReference type="EMBL" id="OIN58357.1"/>
    </source>
</evidence>
<evidence type="ECO:0000256" key="5">
    <source>
        <dbReference type="ARBA" id="ARBA00022692"/>
    </source>
</evidence>
<proteinExistence type="predicted"/>
<evidence type="ECO:0000259" key="9">
    <source>
        <dbReference type="Pfam" id="PF13231"/>
    </source>
</evidence>
<feature type="transmembrane region" description="Helical" evidence="8">
    <location>
        <begin position="403"/>
        <end position="421"/>
    </location>
</feature>
<protein>
    <recommendedName>
        <fullName evidence="9">Glycosyltransferase RgtA/B/C/D-like domain-containing protein</fullName>
    </recommendedName>
</protein>
<sequence length="590" mass="66656">MFTLTRQNALIVLSGIVLLAFFLRLHNAGKYGIYFDEKSTLLISQGVCLEGANQKDVFTKKYFTPQEFWAPKTIADFVEANIRGDIGNSPSYYAVLWAWMEVFGLSDLSMRLPSVLFSTFTVVLLFVFVRRHFKSDSLALVSSGLAAIEPFFVAYSQMARNYSMSFFLTLLATHVFLLIMEQVKQSPHNKPVGLYISYGLIFAISVLSHYLTVTVFLCHGIYALFYLRNRSAWFTLAGTAIIGLGLISLWFIFGGGKYTFQTLAYQAKFYKNIAETNPLGSPFGMILPATIPNITKRAVPIFTDLFIFTNGLGSALIGLRNSALALLLGGVFTFLLHRSLTARTPQRPVWLQVAPTLILIAGMPVYSVVPLRFLVLSAAVPIIYLIVYHVLTKTDSQQKRLVLLMVLLTFVPTFFLLFMAWRSGHTFGITQRYSGFSFPYVCILIAMGLKQLVAIPRGFSLPVAAVLAVQLFFVAELLGHIYDGEQGKYTYFEKPRIENPYWYSAKQLEQQYAQGDTILYPNMKRMIYDEKIDKTYSPVALLDAQLVNVYLPEKATYIQRIDPDERDKIVLVKGNTGQKITIFDLKNVRY</sequence>
<keyword evidence="5 8" id="KW-0812">Transmembrane</keyword>
<dbReference type="OrthoDB" id="1467253at2"/>
<feature type="transmembrane region" description="Helical" evidence="8">
    <location>
        <begin position="349"/>
        <end position="367"/>
    </location>
</feature>
<dbReference type="InterPro" id="IPR050297">
    <property type="entry name" value="LipidA_mod_glycosyltrf_83"/>
</dbReference>
<comment type="subcellular location">
    <subcellularLocation>
        <location evidence="1">Cell membrane</location>
        <topology evidence="1">Multi-pass membrane protein</topology>
    </subcellularLocation>
</comment>
<dbReference type="EMBL" id="MORL01000007">
    <property type="protein sequence ID" value="OIN58357.1"/>
    <property type="molecule type" value="Genomic_DNA"/>
</dbReference>
<feature type="transmembrane region" description="Helical" evidence="8">
    <location>
        <begin position="162"/>
        <end position="180"/>
    </location>
</feature>
<dbReference type="RefSeq" id="WP_071504028.1">
    <property type="nucleotide sequence ID" value="NZ_MORL01000007.1"/>
</dbReference>
<feature type="transmembrane region" description="Helical" evidence="8">
    <location>
        <begin position="110"/>
        <end position="129"/>
    </location>
</feature>
<dbReference type="PANTHER" id="PTHR33908">
    <property type="entry name" value="MANNOSYLTRANSFERASE YKCB-RELATED"/>
    <property type="match status" value="1"/>
</dbReference>
<evidence type="ECO:0000313" key="11">
    <source>
        <dbReference type="Proteomes" id="UP000181790"/>
    </source>
</evidence>
<name>A0A1S2VHX3_9BACT</name>
<evidence type="ECO:0000256" key="4">
    <source>
        <dbReference type="ARBA" id="ARBA00022679"/>
    </source>
</evidence>
<dbReference type="Pfam" id="PF13231">
    <property type="entry name" value="PMT_2"/>
    <property type="match status" value="1"/>
</dbReference>
<evidence type="ECO:0000256" key="2">
    <source>
        <dbReference type="ARBA" id="ARBA00022475"/>
    </source>
</evidence>
<dbReference type="Proteomes" id="UP000181790">
    <property type="component" value="Unassembled WGS sequence"/>
</dbReference>
<dbReference type="InterPro" id="IPR038731">
    <property type="entry name" value="RgtA/B/C-like"/>
</dbReference>
<feature type="transmembrane region" description="Helical" evidence="8">
    <location>
        <begin position="323"/>
        <end position="340"/>
    </location>
</feature>
<feature type="transmembrane region" description="Helical" evidence="8">
    <location>
        <begin position="138"/>
        <end position="156"/>
    </location>
</feature>
<feature type="domain" description="Glycosyltransferase RgtA/B/C/D-like" evidence="9">
    <location>
        <begin position="90"/>
        <end position="247"/>
    </location>
</feature>
<keyword evidence="4" id="KW-0808">Transferase</keyword>
<dbReference type="AlphaFoldDB" id="A0A1S2VHX3"/>
<evidence type="ECO:0000256" key="7">
    <source>
        <dbReference type="ARBA" id="ARBA00023136"/>
    </source>
</evidence>
<feature type="transmembrane region" description="Helical" evidence="8">
    <location>
        <begin position="461"/>
        <end position="482"/>
    </location>
</feature>
<evidence type="ECO:0000256" key="1">
    <source>
        <dbReference type="ARBA" id="ARBA00004651"/>
    </source>
</evidence>
<feature type="transmembrane region" description="Helical" evidence="8">
    <location>
        <begin position="373"/>
        <end position="391"/>
    </location>
</feature>
<feature type="transmembrane region" description="Helical" evidence="8">
    <location>
        <begin position="231"/>
        <end position="253"/>
    </location>
</feature>
<evidence type="ECO:0000256" key="8">
    <source>
        <dbReference type="SAM" id="Phobius"/>
    </source>
</evidence>
<comment type="caution">
    <text evidence="10">The sequence shown here is derived from an EMBL/GenBank/DDBJ whole genome shotgun (WGS) entry which is preliminary data.</text>
</comment>